<dbReference type="CDD" id="cd05471">
    <property type="entry name" value="pepsin_like"/>
    <property type="match status" value="1"/>
</dbReference>
<dbReference type="PROSITE" id="PS00141">
    <property type="entry name" value="ASP_PROTEASE"/>
    <property type="match status" value="1"/>
</dbReference>
<feature type="signal peptide" evidence="4">
    <location>
        <begin position="1"/>
        <end position="19"/>
    </location>
</feature>
<sequence>MKRSFLFASAASFAISVSALHLPFARQAAARTSGILSKRNPTIFAQSGSLGLDNTLNNVYSSSITINGKNVPVNLDTGSTDFWLYDYEPGLLDNAQVYSNLELTLRYGRGGVTGNIGQTNVEFAGFSVANQSFLYVTSQNQTSIIENKSAAGLLGLGFDTLSDINRLVAQTFSGATWGRSLLSNIFLSDLSTPNHIAFRLDRLYDGNDTDTGSFDIGTFASGLEAVNGTAEIPVFSSSPSQNIYWTVLVDGFAVNGKNQTLQTTITNGTVPPDGKVAAVLDTGYSLPQLRPELAAAIYEPLGGVFDTDSAMYVVPCEAQTNVTFYIGGRTIPIHPLDLTFVLATPVNGQNMTICFGAFQPFSSEAGGGLTDLILGDAFLRNTYTVYDFGDFINGTSGDRRQDPYVKLLPLTDPGAASTEFQSARKSYLDTLPPQLNVSTLSSGNPQAIPGSGSSGSNGAMRFGMNVRIAFLATTLVVGATNWF</sequence>
<dbReference type="InterPro" id="IPR021109">
    <property type="entry name" value="Peptidase_aspartic_dom_sf"/>
</dbReference>
<feature type="domain" description="Peptidase A1" evidence="5">
    <location>
        <begin position="60"/>
        <end position="396"/>
    </location>
</feature>
<dbReference type="Proteomes" id="UP000663846">
    <property type="component" value="Unassembled WGS sequence"/>
</dbReference>
<keyword evidence="3" id="KW-0378">Hydrolase</keyword>
<reference evidence="6" key="1">
    <citation type="submission" date="2021-01" db="EMBL/GenBank/DDBJ databases">
        <authorList>
            <person name="Kaushik A."/>
        </authorList>
    </citation>
    <scope>NUCLEOTIDE SEQUENCE</scope>
    <source>
        <strain evidence="6">AG1-1C</strain>
    </source>
</reference>
<comment type="caution">
    <text evidence="6">The sequence shown here is derived from an EMBL/GenBank/DDBJ whole genome shotgun (WGS) entry which is preliminary data.</text>
</comment>
<evidence type="ECO:0000313" key="6">
    <source>
        <dbReference type="EMBL" id="CAE6426732.1"/>
    </source>
</evidence>
<evidence type="ECO:0000256" key="3">
    <source>
        <dbReference type="RuleBase" id="RU000454"/>
    </source>
</evidence>
<dbReference type="AlphaFoldDB" id="A0A8H2XJD5"/>
<evidence type="ECO:0000313" key="7">
    <source>
        <dbReference type="Proteomes" id="UP000663846"/>
    </source>
</evidence>
<evidence type="ECO:0000256" key="1">
    <source>
        <dbReference type="ARBA" id="ARBA00007447"/>
    </source>
</evidence>
<organism evidence="6 7">
    <name type="scientific">Rhizoctonia solani</name>
    <dbReference type="NCBI Taxonomy" id="456999"/>
    <lineage>
        <taxon>Eukaryota</taxon>
        <taxon>Fungi</taxon>
        <taxon>Dikarya</taxon>
        <taxon>Basidiomycota</taxon>
        <taxon>Agaricomycotina</taxon>
        <taxon>Agaricomycetes</taxon>
        <taxon>Cantharellales</taxon>
        <taxon>Ceratobasidiaceae</taxon>
        <taxon>Rhizoctonia</taxon>
    </lineage>
</organism>
<evidence type="ECO:0000259" key="5">
    <source>
        <dbReference type="PROSITE" id="PS51767"/>
    </source>
</evidence>
<gene>
    <name evidence="6" type="ORF">RDB_LOCUS99601</name>
</gene>
<dbReference type="Pfam" id="PF00026">
    <property type="entry name" value="Asp"/>
    <property type="match status" value="1"/>
</dbReference>
<dbReference type="InterPro" id="IPR033121">
    <property type="entry name" value="PEPTIDASE_A1"/>
</dbReference>
<dbReference type="Gene3D" id="2.40.70.10">
    <property type="entry name" value="Acid Proteases"/>
    <property type="match status" value="2"/>
</dbReference>
<keyword evidence="3" id="KW-0645">Protease</keyword>
<dbReference type="InterPro" id="IPR001461">
    <property type="entry name" value="Aspartic_peptidase_A1"/>
</dbReference>
<dbReference type="EMBL" id="CAJMWS010000325">
    <property type="protein sequence ID" value="CAE6426732.1"/>
    <property type="molecule type" value="Genomic_DNA"/>
</dbReference>
<proteinExistence type="inferred from homology"/>
<dbReference type="GO" id="GO:0004190">
    <property type="term" value="F:aspartic-type endopeptidase activity"/>
    <property type="evidence" value="ECO:0007669"/>
    <property type="project" value="UniProtKB-KW"/>
</dbReference>
<evidence type="ECO:0000256" key="2">
    <source>
        <dbReference type="ARBA" id="ARBA00022750"/>
    </source>
</evidence>
<dbReference type="PROSITE" id="PS51767">
    <property type="entry name" value="PEPTIDASE_A1"/>
    <property type="match status" value="1"/>
</dbReference>
<dbReference type="SUPFAM" id="SSF50630">
    <property type="entry name" value="Acid proteases"/>
    <property type="match status" value="1"/>
</dbReference>
<evidence type="ECO:0000256" key="4">
    <source>
        <dbReference type="SAM" id="SignalP"/>
    </source>
</evidence>
<dbReference type="InterPro" id="IPR001969">
    <property type="entry name" value="Aspartic_peptidase_AS"/>
</dbReference>
<protein>
    <recommendedName>
        <fullName evidence="5">Peptidase A1 domain-containing protein</fullName>
    </recommendedName>
</protein>
<keyword evidence="2 3" id="KW-0064">Aspartyl protease</keyword>
<dbReference type="InterPro" id="IPR034164">
    <property type="entry name" value="Pepsin-like_dom"/>
</dbReference>
<dbReference type="PANTHER" id="PTHR47966">
    <property type="entry name" value="BETA-SITE APP-CLEAVING ENZYME, ISOFORM A-RELATED"/>
    <property type="match status" value="1"/>
</dbReference>
<feature type="chain" id="PRO_5034508426" description="Peptidase A1 domain-containing protein" evidence="4">
    <location>
        <begin position="20"/>
        <end position="483"/>
    </location>
</feature>
<dbReference type="PANTHER" id="PTHR47966:SF51">
    <property type="entry name" value="BETA-SITE APP-CLEAVING ENZYME, ISOFORM A-RELATED"/>
    <property type="match status" value="1"/>
</dbReference>
<keyword evidence="4" id="KW-0732">Signal</keyword>
<accession>A0A8H2XJD5</accession>
<name>A0A8H2XJD5_9AGAM</name>
<dbReference type="PRINTS" id="PR00792">
    <property type="entry name" value="PEPSIN"/>
</dbReference>
<dbReference type="GO" id="GO:0006508">
    <property type="term" value="P:proteolysis"/>
    <property type="evidence" value="ECO:0007669"/>
    <property type="project" value="UniProtKB-KW"/>
</dbReference>
<comment type="similarity">
    <text evidence="1 3">Belongs to the peptidase A1 family.</text>
</comment>